<evidence type="ECO:0000313" key="2">
    <source>
        <dbReference type="Proteomes" id="UP000315648"/>
    </source>
</evidence>
<evidence type="ECO:0000313" key="1">
    <source>
        <dbReference type="EMBL" id="TSJ75840.1"/>
    </source>
</evidence>
<gene>
    <name evidence="1" type="ORF">FPL22_16405</name>
</gene>
<dbReference type="EMBL" id="VMBG01000003">
    <property type="protein sequence ID" value="TSJ75840.1"/>
    <property type="molecule type" value="Genomic_DNA"/>
</dbReference>
<keyword evidence="2" id="KW-1185">Reference proteome</keyword>
<reference evidence="1 2" key="1">
    <citation type="submission" date="2019-07" db="EMBL/GenBank/DDBJ databases">
        <title>Description of 53C-WASEF.</title>
        <authorList>
            <person name="Pitt A."/>
            <person name="Hahn M.W."/>
        </authorList>
    </citation>
    <scope>NUCLEOTIDE SEQUENCE [LARGE SCALE GENOMIC DNA]</scope>
    <source>
        <strain evidence="1 2">53C-WASEF</strain>
    </source>
</reference>
<dbReference type="AlphaFoldDB" id="A0A556QGS6"/>
<organism evidence="1 2">
    <name type="scientific">Rariglobus hedericola</name>
    <dbReference type="NCBI Taxonomy" id="2597822"/>
    <lineage>
        <taxon>Bacteria</taxon>
        <taxon>Pseudomonadati</taxon>
        <taxon>Verrucomicrobiota</taxon>
        <taxon>Opitutia</taxon>
        <taxon>Opitutales</taxon>
        <taxon>Opitutaceae</taxon>
        <taxon>Rariglobus</taxon>
    </lineage>
</organism>
<comment type="caution">
    <text evidence="1">The sequence shown here is derived from an EMBL/GenBank/DDBJ whole genome shotgun (WGS) entry which is preliminary data.</text>
</comment>
<proteinExistence type="predicted"/>
<dbReference type="Pfam" id="PF09720">
    <property type="entry name" value="Unstab_antitox"/>
    <property type="match status" value="1"/>
</dbReference>
<name>A0A556QGS6_9BACT</name>
<dbReference type="RefSeq" id="WP_144354113.1">
    <property type="nucleotide sequence ID" value="NZ_CBCRVV010000004.1"/>
</dbReference>
<dbReference type="Proteomes" id="UP000315648">
    <property type="component" value="Unassembled WGS sequence"/>
</dbReference>
<sequence>MSIAELRLLPNSEKLKIIETLWADLSADEASFESPAWHAEELRKTEEDLKAGRVTAVDWDEAKKALRKRFE</sequence>
<dbReference type="InterPro" id="IPR013406">
    <property type="entry name" value="CHP02574_addiction_mod"/>
</dbReference>
<protein>
    <submittedName>
        <fullName evidence="1">Addiction module protein</fullName>
    </submittedName>
</protein>
<accession>A0A556QGS6</accession>
<dbReference type="OrthoDB" id="200227at2"/>